<sequence length="404" mass="42989">MDVSRSRRIIIAGAGIAGLCAALAFARRGFSVDIFERSETLEEVGAGLQLSPNATRILDSLGVLEALRPMAVAPQGVVLRDARTLAELGRVPLGAAAEQRWRAPYLVVHRADLQKALLETAAAVPAIHLTTASTVTGFQPDDHGITATVERSGRTEQESGLLLIGADGVWSALRGKLQAGPHSRFAGELAWRTVVTADSDIGRAFAAAGARDVVTAFLHSGFHLISYPVRSGAAFNLVAFTPGQRIAESWSGTTDTAPLESAMRRTSALLARLARDAGPWTAWPIHTVRPEARWTTHGVALIGDAAHAMTPFAAQGAAMAVEDAETLAASVAAAAGNLQAALAAWERMRRPRIAAVARRGAFNHFAWQAWGPVALARNMVLKTRPPERLAADMDWLYGWDAERG</sequence>
<dbReference type="PANTHER" id="PTHR13789:SF318">
    <property type="entry name" value="GERANYLGERANYL DIPHOSPHATE REDUCTASE"/>
    <property type="match status" value="1"/>
</dbReference>
<feature type="domain" description="FAD-binding" evidence="6">
    <location>
        <begin position="9"/>
        <end position="358"/>
    </location>
</feature>
<evidence type="ECO:0000256" key="5">
    <source>
        <dbReference type="ARBA" id="ARBA00023033"/>
    </source>
</evidence>
<keyword evidence="4" id="KW-0560">Oxidoreductase</keyword>
<dbReference type="SUPFAM" id="SSF51905">
    <property type="entry name" value="FAD/NAD(P)-binding domain"/>
    <property type="match status" value="1"/>
</dbReference>
<dbReference type="STRING" id="1192868.GCA_000304395_04145"/>
<accession>A0A316BSV5</accession>
<dbReference type="EMBL" id="QGGG01000018">
    <property type="protein sequence ID" value="PWJ76926.1"/>
    <property type="molecule type" value="Genomic_DNA"/>
</dbReference>
<keyword evidence="3" id="KW-0274">FAD</keyword>
<evidence type="ECO:0000256" key="2">
    <source>
        <dbReference type="ARBA" id="ARBA00022630"/>
    </source>
</evidence>
<evidence type="ECO:0000259" key="6">
    <source>
        <dbReference type="Pfam" id="PF01494"/>
    </source>
</evidence>
<evidence type="ECO:0000256" key="4">
    <source>
        <dbReference type="ARBA" id="ARBA00023002"/>
    </source>
</evidence>
<proteinExistence type="predicted"/>
<comment type="cofactor">
    <cofactor evidence="1">
        <name>FAD</name>
        <dbReference type="ChEBI" id="CHEBI:57692"/>
    </cofactor>
</comment>
<dbReference type="InterPro" id="IPR036188">
    <property type="entry name" value="FAD/NAD-bd_sf"/>
</dbReference>
<keyword evidence="2" id="KW-0285">Flavoprotein</keyword>
<dbReference type="PANTHER" id="PTHR13789">
    <property type="entry name" value="MONOOXYGENASE"/>
    <property type="match status" value="1"/>
</dbReference>
<dbReference type="GO" id="GO:0004497">
    <property type="term" value="F:monooxygenase activity"/>
    <property type="evidence" value="ECO:0007669"/>
    <property type="project" value="UniProtKB-KW"/>
</dbReference>
<dbReference type="InterPro" id="IPR050493">
    <property type="entry name" value="FAD-dep_Monooxygenase_BioMet"/>
</dbReference>
<organism evidence="7 8">
    <name type="scientific">Pseudaminobacter salicylatoxidans</name>
    <dbReference type="NCBI Taxonomy" id="93369"/>
    <lineage>
        <taxon>Bacteria</taxon>
        <taxon>Pseudomonadati</taxon>
        <taxon>Pseudomonadota</taxon>
        <taxon>Alphaproteobacteria</taxon>
        <taxon>Hyphomicrobiales</taxon>
        <taxon>Phyllobacteriaceae</taxon>
        <taxon>Pseudaminobacter</taxon>
    </lineage>
</organism>
<dbReference type="Proteomes" id="UP000245396">
    <property type="component" value="Unassembled WGS sequence"/>
</dbReference>
<evidence type="ECO:0000256" key="3">
    <source>
        <dbReference type="ARBA" id="ARBA00022827"/>
    </source>
</evidence>
<comment type="caution">
    <text evidence="7">The sequence shown here is derived from an EMBL/GenBank/DDBJ whole genome shotgun (WGS) entry which is preliminary data.</text>
</comment>
<dbReference type="RefSeq" id="WP_109614425.1">
    <property type="nucleotide sequence ID" value="NZ_QGGG01000018.1"/>
</dbReference>
<reference evidence="7 8" key="1">
    <citation type="submission" date="2018-05" db="EMBL/GenBank/DDBJ databases">
        <title>Genomic Encyclopedia of Type Strains, Phase IV (KMG-IV): sequencing the most valuable type-strain genomes for metagenomic binning, comparative biology and taxonomic classification.</title>
        <authorList>
            <person name="Goeker M."/>
        </authorList>
    </citation>
    <scope>NUCLEOTIDE SEQUENCE [LARGE SCALE GENOMIC DNA]</scope>
    <source>
        <strain evidence="7 8">DSM 6986</strain>
    </source>
</reference>
<evidence type="ECO:0000256" key="1">
    <source>
        <dbReference type="ARBA" id="ARBA00001974"/>
    </source>
</evidence>
<dbReference type="OrthoDB" id="4230779at2"/>
<dbReference type="InterPro" id="IPR002938">
    <property type="entry name" value="FAD-bd"/>
</dbReference>
<dbReference type="Pfam" id="PF01494">
    <property type="entry name" value="FAD_binding_3"/>
    <property type="match status" value="1"/>
</dbReference>
<dbReference type="PRINTS" id="PR00420">
    <property type="entry name" value="RNGMNOXGNASE"/>
</dbReference>
<evidence type="ECO:0000313" key="7">
    <source>
        <dbReference type="EMBL" id="PWJ76926.1"/>
    </source>
</evidence>
<keyword evidence="5" id="KW-0503">Monooxygenase</keyword>
<protein>
    <submittedName>
        <fullName evidence="7">Salicylate hydroxylase</fullName>
    </submittedName>
</protein>
<gene>
    <name evidence="7" type="ORF">C7441_11838</name>
</gene>
<dbReference type="GO" id="GO:0071949">
    <property type="term" value="F:FAD binding"/>
    <property type="evidence" value="ECO:0007669"/>
    <property type="project" value="InterPro"/>
</dbReference>
<name>A0A316BSV5_PSESE</name>
<dbReference type="AlphaFoldDB" id="A0A316BSV5"/>
<dbReference type="SUPFAM" id="SSF54373">
    <property type="entry name" value="FAD-linked reductases, C-terminal domain"/>
    <property type="match status" value="1"/>
</dbReference>
<evidence type="ECO:0000313" key="8">
    <source>
        <dbReference type="Proteomes" id="UP000245396"/>
    </source>
</evidence>
<keyword evidence="8" id="KW-1185">Reference proteome</keyword>
<dbReference type="Gene3D" id="3.50.50.60">
    <property type="entry name" value="FAD/NAD(P)-binding domain"/>
    <property type="match status" value="1"/>
</dbReference>